<dbReference type="SUPFAM" id="SSF52283">
    <property type="entry name" value="Formate/glycerate dehydrogenase catalytic domain-like"/>
    <property type="match status" value="1"/>
</dbReference>
<evidence type="ECO:0000313" key="5">
    <source>
        <dbReference type="Proteomes" id="UP000753724"/>
    </source>
</evidence>
<feature type="domain" description="D-isomer specific 2-hydroxyacid dehydrogenase NAD-binding" evidence="3">
    <location>
        <begin position="102"/>
        <end position="274"/>
    </location>
</feature>
<proteinExistence type="predicted"/>
<keyword evidence="1" id="KW-0560">Oxidoreductase</keyword>
<accession>A0ABW9XD10</accession>
<dbReference type="Proteomes" id="UP000753724">
    <property type="component" value="Unassembled WGS sequence"/>
</dbReference>
<keyword evidence="5" id="KW-1185">Reference proteome</keyword>
<dbReference type="PANTHER" id="PTHR43333">
    <property type="entry name" value="2-HACID_DH_C DOMAIN-CONTAINING PROTEIN"/>
    <property type="match status" value="1"/>
</dbReference>
<dbReference type="Pfam" id="PF02826">
    <property type="entry name" value="2-Hacid_dh_C"/>
    <property type="match status" value="1"/>
</dbReference>
<evidence type="ECO:0000256" key="2">
    <source>
        <dbReference type="ARBA" id="ARBA00023027"/>
    </source>
</evidence>
<reference evidence="5" key="1">
    <citation type="submission" date="2020-01" db="EMBL/GenBank/DDBJ databases">
        <title>Sphingomonas sp. strain CSW-10.</title>
        <authorList>
            <person name="Chen W.-M."/>
        </authorList>
    </citation>
    <scope>NUCLEOTIDE SEQUENCE [LARGE SCALE GENOMIC DNA]</scope>
    <source>
        <strain evidence="5">FSY-8</strain>
    </source>
</reference>
<dbReference type="CDD" id="cd12164">
    <property type="entry name" value="GDH_like_2"/>
    <property type="match status" value="1"/>
</dbReference>
<dbReference type="PANTHER" id="PTHR43333:SF1">
    <property type="entry name" value="D-ISOMER SPECIFIC 2-HYDROXYACID DEHYDROGENASE NAD-BINDING DOMAIN-CONTAINING PROTEIN"/>
    <property type="match status" value="1"/>
</dbReference>
<evidence type="ECO:0000259" key="3">
    <source>
        <dbReference type="Pfam" id="PF02826"/>
    </source>
</evidence>
<organism evidence="4 5">
    <name type="scientific">Novosphingobium ovatum</name>
    <dbReference type="NCBI Taxonomy" id="1908523"/>
    <lineage>
        <taxon>Bacteria</taxon>
        <taxon>Pseudomonadati</taxon>
        <taxon>Pseudomonadota</taxon>
        <taxon>Alphaproteobacteria</taxon>
        <taxon>Sphingomonadales</taxon>
        <taxon>Sphingomonadaceae</taxon>
        <taxon>Novosphingobium</taxon>
    </lineage>
</organism>
<dbReference type="InterPro" id="IPR006140">
    <property type="entry name" value="D-isomer_DH_NAD-bd"/>
</dbReference>
<comment type="caution">
    <text evidence="4">The sequence shown here is derived from an EMBL/GenBank/DDBJ whole genome shotgun (WGS) entry which is preliminary data.</text>
</comment>
<dbReference type="EMBL" id="JAAAPO010000003">
    <property type="protein sequence ID" value="NBC36432.1"/>
    <property type="molecule type" value="Genomic_DNA"/>
</dbReference>
<gene>
    <name evidence="4" type="ORF">GTZ99_07680</name>
</gene>
<dbReference type="Gene3D" id="3.40.50.720">
    <property type="entry name" value="NAD(P)-binding Rossmann-like Domain"/>
    <property type="match status" value="2"/>
</dbReference>
<evidence type="ECO:0000256" key="1">
    <source>
        <dbReference type="ARBA" id="ARBA00023002"/>
    </source>
</evidence>
<keyword evidence="2" id="KW-0520">NAD</keyword>
<name>A0ABW9XD10_9SPHN</name>
<sequence length="309" mass="33691">MTAILHYGDEARGRLWAEIFARDCPQVDFRCWPDVGDADDIRYLVAWTLTPELIAALPRLEVLFSVGAGVDQLDLSLLPPHVRLIRMIEPGITTTMAEYVTMATLMLHRDMPVLMQAQRTGDWPHPHVRMAHECRVGIMGLGELGQAVAAMLGPIGFRLSGWSRSPRQIAGMECHHGADGLEVFLRGAQILICLLPLTDETRGILCRDTFAKMPPGAGLINVARGGHLVQDDLIPALDDGLLSAVVLDVCSPEPLPKTHAFRADPRIILTPHIAGVTRHDTAIHSLIDNVRAVLAGQGVAGDVDRARGY</sequence>
<dbReference type="SUPFAM" id="SSF51735">
    <property type="entry name" value="NAD(P)-binding Rossmann-fold domains"/>
    <property type="match status" value="1"/>
</dbReference>
<dbReference type="InterPro" id="IPR036291">
    <property type="entry name" value="NAD(P)-bd_dom_sf"/>
</dbReference>
<evidence type="ECO:0000313" key="4">
    <source>
        <dbReference type="EMBL" id="NBC36432.1"/>
    </source>
</evidence>
<dbReference type="RefSeq" id="WP_161717736.1">
    <property type="nucleotide sequence ID" value="NZ_JAAAPO010000003.1"/>
</dbReference>
<protein>
    <submittedName>
        <fullName evidence="4">Glyoxylate/hydroxypyruvate reductase A</fullName>
    </submittedName>
</protein>